<dbReference type="Gene3D" id="2.40.170.20">
    <property type="entry name" value="TonB-dependent receptor, beta-barrel domain"/>
    <property type="match status" value="1"/>
</dbReference>
<dbReference type="GO" id="GO:0006826">
    <property type="term" value="P:iron ion transport"/>
    <property type="evidence" value="ECO:0007669"/>
    <property type="project" value="UniProtKB-KW"/>
</dbReference>
<dbReference type="AlphaFoldDB" id="A0A1G9LNL3"/>
<keyword evidence="14" id="KW-1185">Reference proteome</keyword>
<keyword evidence="2 11" id="KW-0813">Transport</keyword>
<evidence type="ECO:0000256" key="6">
    <source>
        <dbReference type="ARBA" id="ARBA00023004"/>
    </source>
</evidence>
<dbReference type="GO" id="GO:0009279">
    <property type="term" value="C:cell outer membrane"/>
    <property type="evidence" value="ECO:0007669"/>
    <property type="project" value="UniProtKB-SubCell"/>
</dbReference>
<dbReference type="FunFam" id="2.60.40.1120:FF:000003">
    <property type="entry name" value="Outer membrane protein Omp121"/>
    <property type="match status" value="1"/>
</dbReference>
<evidence type="ECO:0000256" key="4">
    <source>
        <dbReference type="ARBA" id="ARBA00022496"/>
    </source>
</evidence>
<evidence type="ECO:0000256" key="2">
    <source>
        <dbReference type="ARBA" id="ARBA00022448"/>
    </source>
</evidence>
<keyword evidence="4" id="KW-0410">Iron transport</keyword>
<dbReference type="InterPro" id="IPR036942">
    <property type="entry name" value="Beta-barrel_TonB_sf"/>
</dbReference>
<dbReference type="InterPro" id="IPR037066">
    <property type="entry name" value="Plug_dom_sf"/>
</dbReference>
<dbReference type="OrthoDB" id="9768177at2"/>
<keyword evidence="5 11" id="KW-0812">Transmembrane</keyword>
<reference evidence="13 14" key="1">
    <citation type="submission" date="2016-10" db="EMBL/GenBank/DDBJ databases">
        <authorList>
            <person name="de Groot N.N."/>
        </authorList>
    </citation>
    <scope>NUCLEOTIDE SEQUENCE [LARGE SCALE GENOMIC DNA]</scope>
    <source>
        <strain evidence="13 14">DSM 19886</strain>
    </source>
</reference>
<keyword evidence="8" id="KW-0798">TonB box</keyword>
<dbReference type="STRING" id="192904.SAMN04488514_102142"/>
<evidence type="ECO:0000256" key="9">
    <source>
        <dbReference type="ARBA" id="ARBA00023136"/>
    </source>
</evidence>
<evidence type="ECO:0000256" key="5">
    <source>
        <dbReference type="ARBA" id="ARBA00022692"/>
    </source>
</evidence>
<keyword evidence="7" id="KW-0406">Ion transport</keyword>
<dbReference type="Proteomes" id="UP000199440">
    <property type="component" value="Unassembled WGS sequence"/>
</dbReference>
<dbReference type="NCBIfam" id="TIGR04056">
    <property type="entry name" value="OMP_RagA_SusC"/>
    <property type="match status" value="1"/>
</dbReference>
<dbReference type="Gene3D" id="2.60.40.1120">
    <property type="entry name" value="Carboxypeptidase-like, regulatory domain"/>
    <property type="match status" value="1"/>
</dbReference>
<dbReference type="InterPro" id="IPR012910">
    <property type="entry name" value="Plug_dom"/>
</dbReference>
<evidence type="ECO:0000256" key="7">
    <source>
        <dbReference type="ARBA" id="ARBA00023065"/>
    </source>
</evidence>
<evidence type="ECO:0000313" key="14">
    <source>
        <dbReference type="Proteomes" id="UP000199440"/>
    </source>
</evidence>
<dbReference type="SUPFAM" id="SSF49464">
    <property type="entry name" value="Carboxypeptidase regulatory domain-like"/>
    <property type="match status" value="1"/>
</dbReference>
<dbReference type="EMBL" id="FNGV01000002">
    <property type="protein sequence ID" value="SDL63361.1"/>
    <property type="molecule type" value="Genomic_DNA"/>
</dbReference>
<accession>A0A1G9LNL3</accession>
<dbReference type="Pfam" id="PF13715">
    <property type="entry name" value="CarbopepD_reg_2"/>
    <property type="match status" value="1"/>
</dbReference>
<evidence type="ECO:0000256" key="8">
    <source>
        <dbReference type="ARBA" id="ARBA00023077"/>
    </source>
</evidence>
<dbReference type="SUPFAM" id="SSF56935">
    <property type="entry name" value="Porins"/>
    <property type="match status" value="1"/>
</dbReference>
<feature type="domain" description="TonB-dependent receptor plug" evidence="12">
    <location>
        <begin position="256"/>
        <end position="374"/>
    </location>
</feature>
<dbReference type="Pfam" id="PF07715">
    <property type="entry name" value="Plug"/>
    <property type="match status" value="1"/>
</dbReference>
<evidence type="ECO:0000256" key="3">
    <source>
        <dbReference type="ARBA" id="ARBA00022452"/>
    </source>
</evidence>
<comment type="similarity">
    <text evidence="11">Belongs to the TonB-dependent receptor family.</text>
</comment>
<dbReference type="InterPro" id="IPR008969">
    <property type="entry name" value="CarboxyPept-like_regulatory"/>
</dbReference>
<dbReference type="NCBIfam" id="TIGR04057">
    <property type="entry name" value="SusC_RagA_signa"/>
    <property type="match status" value="1"/>
</dbReference>
<evidence type="ECO:0000256" key="1">
    <source>
        <dbReference type="ARBA" id="ARBA00004571"/>
    </source>
</evidence>
<sequence>MCQHSPISKMWPKKQPLLKHHKNMKKLLKTRGRSGSLSKLYFKMKISTLVMFAAFFSLQASTTYSQRTKITLNLQDVTVKTVLDQIEGGTDFRFAYKINDVDLNRKVNVAVRDQLVTTIVNDIFKKTETAFNVIGLQIFLFKKSVPQGLNYTKNEEESVLQADITGTVSDEDGNPLPGASIVEKGTTNGTQTDFDGNFTIAVSDSNAILIVSYIGFATIEVPSNGQTTLSIRLKESSASLDEVVVTALGISRDKKGLGYAVQEIQGDDLNEARETNFVNSLSGKVAGVNISSSGAVGSSSRIIIRGESSLNFNGNEPLYVIDGIPIGNAGTSNSTTSDYGNSSAEINPADIESVTVLKGPAASALYGSRAANGVIVITTKTGEDSQGLGVSVTTGTTMESLLRLPKFQDQFGGGANGNYEGSNFGADWSIYPSGIRDGYDESWGPRLNVGTLERQFQSPTLGRMRGGDVANPNRGEVIPTPWISYPNNIRDFFTTGRTYFNNVALTGGNEKGNYRLSYTNVDQTGIVPNNDLQRNTVALRGSYKFTDKFSVDASMNYVNTTSTNRPETGYGRNSLMYFMNWSVRNMDINSLRDYWQEGFEGTRQFQYNYGENHNNPFFYQYENTKGQDKHRLFGNISLNYDFTDHLSLMLRGGTDVYNDFRPMQWALSTVGYENGRYQEVSQFFEERNYDFLLRYNNSIGQDFNYNVSVGGNQMKRSTRYRLALAPELLVPDVYSLSNSASDVVINASNSEKAINSFYAFAQFDYLSMFYLDITARNDWSSTLPAENNSYFYPSVSFSALLDKALSMPDWVTLAKLRLGAAQVGSDTEPYNLYDTFNFQQPWGSVYALASGSSLKNNNLKPESITTYEIGTDLRFFNNRIGLDFTYYNTTSKNQIISIPLAASTSYAGRIINAGEIQNRGFEVMLNMTPLQIVDGLKWDISLNFSKNEGEVIELAEGITSITQSAPGEDASIQARVGERMGAIWGPGYQRVESGPLAGEIIIGASGIPESTDEDIYLGNINPDWIGSASNTFTYKNVSLSALVDVHYGGKFVSRFYNKAVGAGQLIESAEGRSARAVGTEYDDPYYMVGAALVDGIYVENSTSTDGTYSAGVYGTDARSFHKARLDHISEGQLFDATYVKLRELKLGYRFPKEHLGSLLKDAQVSIVGRNLFLWTPKSNQHFDPEVAVATGGGGLVPGFENMSLPSTKSLGINLSLKF</sequence>
<proteinExistence type="inferred from homology"/>
<protein>
    <submittedName>
        <fullName evidence="13">TonB-linked outer membrane protein, SusC/RagA family</fullName>
    </submittedName>
</protein>
<name>A0A1G9LNL3_9FLAO</name>
<dbReference type="InterPro" id="IPR039426">
    <property type="entry name" value="TonB-dep_rcpt-like"/>
</dbReference>
<dbReference type="PANTHER" id="PTHR32552:SF81">
    <property type="entry name" value="TONB-DEPENDENT OUTER MEMBRANE RECEPTOR"/>
    <property type="match status" value="1"/>
</dbReference>
<comment type="subcellular location">
    <subcellularLocation>
        <location evidence="1 11">Cell outer membrane</location>
        <topology evidence="1 11">Multi-pass membrane protein</topology>
    </subcellularLocation>
</comment>
<keyword evidence="6" id="KW-0408">Iron</keyword>
<dbReference type="PANTHER" id="PTHR32552">
    <property type="entry name" value="FERRICHROME IRON RECEPTOR-RELATED"/>
    <property type="match status" value="1"/>
</dbReference>
<keyword evidence="3 11" id="KW-1134">Transmembrane beta strand</keyword>
<evidence type="ECO:0000259" key="12">
    <source>
        <dbReference type="Pfam" id="PF07715"/>
    </source>
</evidence>
<gene>
    <name evidence="13" type="ORF">SAMN04488514_102142</name>
</gene>
<dbReference type="InterPro" id="IPR023997">
    <property type="entry name" value="TonB-dep_OMP_SusC/RagA_CS"/>
</dbReference>
<evidence type="ECO:0000256" key="10">
    <source>
        <dbReference type="ARBA" id="ARBA00023237"/>
    </source>
</evidence>
<dbReference type="Gene3D" id="2.170.130.10">
    <property type="entry name" value="TonB-dependent receptor, plug domain"/>
    <property type="match status" value="1"/>
</dbReference>
<evidence type="ECO:0000256" key="11">
    <source>
        <dbReference type="PROSITE-ProRule" id="PRU01360"/>
    </source>
</evidence>
<organism evidence="13 14">
    <name type="scientific">Kriegella aquimaris</name>
    <dbReference type="NCBI Taxonomy" id="192904"/>
    <lineage>
        <taxon>Bacteria</taxon>
        <taxon>Pseudomonadati</taxon>
        <taxon>Bacteroidota</taxon>
        <taxon>Flavobacteriia</taxon>
        <taxon>Flavobacteriales</taxon>
        <taxon>Flavobacteriaceae</taxon>
        <taxon>Kriegella</taxon>
    </lineage>
</organism>
<dbReference type="InterPro" id="IPR023996">
    <property type="entry name" value="TonB-dep_OMP_SusC/RagA"/>
</dbReference>
<dbReference type="PROSITE" id="PS52016">
    <property type="entry name" value="TONB_DEPENDENT_REC_3"/>
    <property type="match status" value="1"/>
</dbReference>
<keyword evidence="9 11" id="KW-0472">Membrane</keyword>
<evidence type="ECO:0000313" key="13">
    <source>
        <dbReference type="EMBL" id="SDL63361.1"/>
    </source>
</evidence>
<keyword evidence="10 11" id="KW-0998">Cell outer membrane</keyword>